<dbReference type="STRING" id="749551.HMPREF9555_02093"/>
<comment type="similarity">
    <text evidence="2 8">Belongs to the ABC-3 integral membrane protein family.</text>
</comment>
<dbReference type="PANTHER" id="PTHR30477:SF8">
    <property type="entry name" value="METAL TRANSPORT SYSTEM MEMBRANE PROTEIN CT_070-RELATED"/>
    <property type="match status" value="1"/>
</dbReference>
<feature type="transmembrane region" description="Helical" evidence="9">
    <location>
        <begin position="194"/>
        <end position="219"/>
    </location>
</feature>
<evidence type="ECO:0000256" key="3">
    <source>
        <dbReference type="ARBA" id="ARBA00022448"/>
    </source>
</evidence>
<reference evidence="10 11" key="1">
    <citation type="submission" date="2010-08" db="EMBL/GenBank/DDBJ databases">
        <authorList>
            <person name="Weinstock G."/>
            <person name="Sodergren E."/>
            <person name="Clifton S."/>
            <person name="Fulton L."/>
            <person name="Fulton B."/>
            <person name="Courtney L."/>
            <person name="Fronick C."/>
            <person name="Harrison M."/>
            <person name="Strong C."/>
            <person name="Farmer C."/>
            <person name="Delahaunty K."/>
            <person name="Markovic C."/>
            <person name="Hall O."/>
            <person name="Minx P."/>
            <person name="Tomlinson C."/>
            <person name="Mitreva M."/>
            <person name="Hou S."/>
            <person name="Chen J."/>
            <person name="Wollam A."/>
            <person name="Pepin K.H."/>
            <person name="Johnson M."/>
            <person name="Bhonagiri V."/>
            <person name="Zhang X."/>
            <person name="Suruliraj S."/>
            <person name="Warren W."/>
            <person name="Chinwalla A."/>
            <person name="Mardis E.R."/>
            <person name="Wilson R.K."/>
        </authorList>
    </citation>
    <scope>NUCLEOTIDE SEQUENCE [LARGE SCALE GENOMIC DNA]</scope>
    <source>
        <strain evidence="10 11">F0399</strain>
    </source>
</reference>
<comment type="subcellular location">
    <subcellularLocation>
        <location evidence="1 8">Cell membrane</location>
        <topology evidence="1 8">Multi-pass membrane protein</topology>
    </subcellularLocation>
</comment>
<evidence type="ECO:0000256" key="6">
    <source>
        <dbReference type="ARBA" id="ARBA00022989"/>
    </source>
</evidence>
<feature type="transmembrane region" description="Helical" evidence="9">
    <location>
        <begin position="226"/>
        <end position="245"/>
    </location>
</feature>
<feature type="transmembrane region" description="Helical" evidence="9">
    <location>
        <begin position="139"/>
        <end position="158"/>
    </location>
</feature>
<name>E7N4Z8_9FIRM</name>
<feature type="transmembrane region" description="Helical" evidence="9">
    <location>
        <begin position="56"/>
        <end position="75"/>
    </location>
</feature>
<gene>
    <name evidence="10" type="ORF">HMPREF9555_02093</name>
</gene>
<evidence type="ECO:0000256" key="9">
    <source>
        <dbReference type="SAM" id="Phobius"/>
    </source>
</evidence>
<keyword evidence="4" id="KW-1003">Cell membrane</keyword>
<dbReference type="InterPro" id="IPR037294">
    <property type="entry name" value="ABC_BtuC-like"/>
</dbReference>
<dbReference type="Gene3D" id="1.10.3470.10">
    <property type="entry name" value="ABC transporter involved in vitamin B12 uptake, BtuC"/>
    <property type="match status" value="1"/>
</dbReference>
<dbReference type="RefSeq" id="WP_009350740.1">
    <property type="nucleotide sequence ID" value="NZ_GL638157.1"/>
</dbReference>
<evidence type="ECO:0000256" key="1">
    <source>
        <dbReference type="ARBA" id="ARBA00004651"/>
    </source>
</evidence>
<keyword evidence="3 8" id="KW-0813">Transport</keyword>
<keyword evidence="7 9" id="KW-0472">Membrane</keyword>
<dbReference type="SUPFAM" id="SSF81345">
    <property type="entry name" value="ABC transporter involved in vitamin B12 uptake, BtuC"/>
    <property type="match status" value="1"/>
</dbReference>
<keyword evidence="6 9" id="KW-1133">Transmembrane helix</keyword>
<dbReference type="CDD" id="cd06550">
    <property type="entry name" value="TM_ABC_iron-siderophores_like"/>
    <property type="match status" value="1"/>
</dbReference>
<dbReference type="Pfam" id="PF00950">
    <property type="entry name" value="ABC-3"/>
    <property type="match status" value="1"/>
</dbReference>
<dbReference type="Proteomes" id="UP000004633">
    <property type="component" value="Unassembled WGS sequence"/>
</dbReference>
<dbReference type="InterPro" id="IPR001626">
    <property type="entry name" value="ABC_TroCD"/>
</dbReference>
<protein>
    <submittedName>
        <fullName evidence="10">ABC 3 transport family protein</fullName>
    </submittedName>
</protein>
<dbReference type="GO" id="GO:0043190">
    <property type="term" value="C:ATP-binding cassette (ABC) transporter complex"/>
    <property type="evidence" value="ECO:0007669"/>
    <property type="project" value="InterPro"/>
</dbReference>
<dbReference type="GO" id="GO:0010043">
    <property type="term" value="P:response to zinc ion"/>
    <property type="evidence" value="ECO:0007669"/>
    <property type="project" value="TreeGrafter"/>
</dbReference>
<dbReference type="EMBL" id="AECV01000060">
    <property type="protein sequence ID" value="EFW28765.1"/>
    <property type="molecule type" value="Genomic_DNA"/>
</dbReference>
<comment type="caution">
    <text evidence="10">The sequence shown here is derived from an EMBL/GenBank/DDBJ whole genome shotgun (WGS) entry which is preliminary data.</text>
</comment>
<feature type="transmembrane region" description="Helical" evidence="9">
    <location>
        <begin position="87"/>
        <end position="107"/>
    </location>
</feature>
<proteinExistence type="inferred from homology"/>
<evidence type="ECO:0000256" key="2">
    <source>
        <dbReference type="ARBA" id="ARBA00008034"/>
    </source>
</evidence>
<organism evidence="10 11">
    <name type="scientific">Selenomonas artemidis F0399</name>
    <dbReference type="NCBI Taxonomy" id="749551"/>
    <lineage>
        <taxon>Bacteria</taxon>
        <taxon>Bacillati</taxon>
        <taxon>Bacillota</taxon>
        <taxon>Negativicutes</taxon>
        <taxon>Selenomonadales</taxon>
        <taxon>Selenomonadaceae</taxon>
        <taxon>Selenomonas</taxon>
    </lineage>
</organism>
<feature type="transmembrane region" description="Helical" evidence="9">
    <location>
        <begin position="251"/>
        <end position="271"/>
    </location>
</feature>
<evidence type="ECO:0000256" key="8">
    <source>
        <dbReference type="RuleBase" id="RU003943"/>
    </source>
</evidence>
<keyword evidence="11" id="KW-1185">Reference proteome</keyword>
<feature type="transmembrane region" description="Helical" evidence="9">
    <location>
        <begin position="33"/>
        <end position="50"/>
    </location>
</feature>
<dbReference type="HOGENOM" id="CLU_028808_4_1_9"/>
<sequence length="366" mass="39653">MDDALLVLLLTAAACSALGTFLILRRLSMMSDAISHTVLLGIVLAFFVTYDLGSPWLLLGAAVMGVVTVSLVELLGKTNLVKYDDAIGVVFPLLFAIAVILISKFAGNAHLDTDMVLMGEVIYSGLNTAQIGGIEVPKAALKMGGLLVGIIAFIAVFYKEMKVSTFDTEYAKLIGVPTGILFYAFMSLTSLTTVAAFDAVGSILVISFFIAPAATALLFTKNLTQTLIISVIFSMINSIIGYEIAVHTNASIAGLCAVVNTLVYMLALLVNPKGFVTTYIRRARNRKLLREELFILHIGKHTAEDLHSPENHAAQIGNHLKWGAARVRAVTNALLSKGELEREGDYYLLTERGAETYQMLCSRYYI</sequence>
<dbReference type="AlphaFoldDB" id="E7N4Z8"/>
<dbReference type="PANTHER" id="PTHR30477">
    <property type="entry name" value="ABC-TRANSPORTER METAL-BINDING PROTEIN"/>
    <property type="match status" value="1"/>
</dbReference>
<feature type="transmembrane region" description="Helical" evidence="9">
    <location>
        <begin position="6"/>
        <end position="24"/>
    </location>
</feature>
<accession>E7N4Z8</accession>
<evidence type="ECO:0000256" key="4">
    <source>
        <dbReference type="ARBA" id="ARBA00022475"/>
    </source>
</evidence>
<feature type="transmembrane region" description="Helical" evidence="9">
    <location>
        <begin position="170"/>
        <end position="188"/>
    </location>
</feature>
<keyword evidence="5 8" id="KW-0812">Transmembrane</keyword>
<dbReference type="GO" id="GO:0055085">
    <property type="term" value="P:transmembrane transport"/>
    <property type="evidence" value="ECO:0007669"/>
    <property type="project" value="InterPro"/>
</dbReference>
<evidence type="ECO:0000256" key="7">
    <source>
        <dbReference type="ARBA" id="ARBA00023136"/>
    </source>
</evidence>
<evidence type="ECO:0000313" key="11">
    <source>
        <dbReference type="Proteomes" id="UP000004633"/>
    </source>
</evidence>
<evidence type="ECO:0000256" key="5">
    <source>
        <dbReference type="ARBA" id="ARBA00022692"/>
    </source>
</evidence>
<evidence type="ECO:0000313" key="10">
    <source>
        <dbReference type="EMBL" id="EFW28765.1"/>
    </source>
</evidence>